<dbReference type="InterPro" id="IPR050832">
    <property type="entry name" value="Bact_Acetyltransf"/>
</dbReference>
<gene>
    <name evidence="4" type="ORF">ACFOX0_07410</name>
</gene>
<feature type="domain" description="N-acetyltransferase" evidence="3">
    <location>
        <begin position="8"/>
        <end position="155"/>
    </location>
</feature>
<organism evidence="4 5">
    <name type="scientific">Micromonospora zhanjiangensis</name>
    <dbReference type="NCBI Taxonomy" id="1522057"/>
    <lineage>
        <taxon>Bacteria</taxon>
        <taxon>Bacillati</taxon>
        <taxon>Actinomycetota</taxon>
        <taxon>Actinomycetes</taxon>
        <taxon>Micromonosporales</taxon>
        <taxon>Micromonosporaceae</taxon>
        <taxon>Micromonospora</taxon>
    </lineage>
</organism>
<comment type="caution">
    <text evidence="4">The sequence shown here is derived from an EMBL/GenBank/DDBJ whole genome shotgun (WGS) entry which is preliminary data.</text>
</comment>
<protein>
    <submittedName>
        <fullName evidence="4">GNAT family N-acetyltransferase</fullName>
        <ecNumber evidence="4">2.3.-.-</ecNumber>
    </submittedName>
</protein>
<proteinExistence type="predicted"/>
<dbReference type="RefSeq" id="WP_377542978.1">
    <property type="nucleotide sequence ID" value="NZ_JBHSBN010000003.1"/>
</dbReference>
<evidence type="ECO:0000313" key="5">
    <source>
        <dbReference type="Proteomes" id="UP001595868"/>
    </source>
</evidence>
<name>A0ABV8KI64_9ACTN</name>
<reference evidence="5" key="1">
    <citation type="journal article" date="2019" name="Int. J. Syst. Evol. Microbiol.">
        <title>The Global Catalogue of Microorganisms (GCM) 10K type strain sequencing project: providing services to taxonomists for standard genome sequencing and annotation.</title>
        <authorList>
            <consortium name="The Broad Institute Genomics Platform"/>
            <consortium name="The Broad Institute Genome Sequencing Center for Infectious Disease"/>
            <person name="Wu L."/>
            <person name="Ma J."/>
        </authorList>
    </citation>
    <scope>NUCLEOTIDE SEQUENCE [LARGE SCALE GENOMIC DNA]</scope>
    <source>
        <strain evidence="5">2902at01</strain>
    </source>
</reference>
<dbReference type="Gene3D" id="3.40.630.30">
    <property type="match status" value="1"/>
</dbReference>
<keyword evidence="1 4" id="KW-0808">Transferase</keyword>
<accession>A0ABV8KI64</accession>
<dbReference type="SUPFAM" id="SSF55729">
    <property type="entry name" value="Acyl-CoA N-acyltransferases (Nat)"/>
    <property type="match status" value="1"/>
</dbReference>
<dbReference type="Proteomes" id="UP001595868">
    <property type="component" value="Unassembled WGS sequence"/>
</dbReference>
<dbReference type="PROSITE" id="PS51186">
    <property type="entry name" value="GNAT"/>
    <property type="match status" value="1"/>
</dbReference>
<evidence type="ECO:0000256" key="1">
    <source>
        <dbReference type="ARBA" id="ARBA00022679"/>
    </source>
</evidence>
<dbReference type="PANTHER" id="PTHR43877">
    <property type="entry name" value="AMINOALKYLPHOSPHONATE N-ACETYLTRANSFERASE-RELATED-RELATED"/>
    <property type="match status" value="1"/>
</dbReference>
<evidence type="ECO:0000259" key="3">
    <source>
        <dbReference type="PROSITE" id="PS51186"/>
    </source>
</evidence>
<dbReference type="GO" id="GO:0016746">
    <property type="term" value="F:acyltransferase activity"/>
    <property type="evidence" value="ECO:0007669"/>
    <property type="project" value="UniProtKB-KW"/>
</dbReference>
<evidence type="ECO:0000256" key="2">
    <source>
        <dbReference type="ARBA" id="ARBA00023315"/>
    </source>
</evidence>
<dbReference type="EC" id="2.3.-.-" evidence="4"/>
<dbReference type="PANTHER" id="PTHR43877:SF2">
    <property type="entry name" value="AMINOALKYLPHOSPHONATE N-ACETYLTRANSFERASE-RELATED"/>
    <property type="match status" value="1"/>
</dbReference>
<evidence type="ECO:0000313" key="4">
    <source>
        <dbReference type="EMBL" id="MFC4105760.1"/>
    </source>
</evidence>
<keyword evidence="5" id="KW-1185">Reference proteome</keyword>
<dbReference type="InterPro" id="IPR000182">
    <property type="entry name" value="GNAT_dom"/>
</dbReference>
<keyword evidence="2 4" id="KW-0012">Acyltransferase</keyword>
<dbReference type="EMBL" id="JBHSBN010000003">
    <property type="protein sequence ID" value="MFC4105760.1"/>
    <property type="molecule type" value="Genomic_DNA"/>
</dbReference>
<dbReference type="Pfam" id="PF00583">
    <property type="entry name" value="Acetyltransf_1"/>
    <property type="match status" value="1"/>
</dbReference>
<dbReference type="InterPro" id="IPR016181">
    <property type="entry name" value="Acyl_CoA_acyltransferase"/>
</dbReference>
<sequence length="174" mass="18922">MTDDDRELALRAAHAQDAEAIAVLWCHGWLDGHAGHVPDELHRHRQLADFRRRVPPRLATTTVATLAGRLVGFVTVARDEVEQVYVAGPARGTGVADALLAAGERMVAVRFDTAWLAVAVGNTRARRFYARCGWRDVAPLDYPAETGTGGDDPAPGSGTGTVIVPCRRYEKRVR</sequence>